<protein>
    <submittedName>
        <fullName evidence="1">Uncharacterized protein</fullName>
    </submittedName>
</protein>
<dbReference type="Proteomes" id="UP000290287">
    <property type="component" value="Unassembled WGS sequence"/>
</dbReference>
<proteinExistence type="predicted"/>
<dbReference type="AlphaFoldDB" id="A0A4Q0YZM6"/>
<accession>A0A4Q0YZM6</accession>
<organism evidence="1 2">
    <name type="scientific">Veronia nyctiphanis</name>
    <dbReference type="NCBI Taxonomy" id="1278244"/>
    <lineage>
        <taxon>Bacteria</taxon>
        <taxon>Pseudomonadati</taxon>
        <taxon>Pseudomonadota</taxon>
        <taxon>Gammaproteobacteria</taxon>
        <taxon>Vibrionales</taxon>
        <taxon>Vibrionaceae</taxon>
        <taxon>Veronia</taxon>
    </lineage>
</organism>
<gene>
    <name evidence="1" type="ORF">CS022_03445</name>
</gene>
<evidence type="ECO:0000313" key="1">
    <source>
        <dbReference type="EMBL" id="RXJ74629.1"/>
    </source>
</evidence>
<comment type="caution">
    <text evidence="1">The sequence shown here is derived from an EMBL/GenBank/DDBJ whole genome shotgun (WGS) entry which is preliminary data.</text>
</comment>
<reference evidence="1 2" key="1">
    <citation type="submission" date="2017-10" db="EMBL/GenBank/DDBJ databases">
        <title>Nyctiphanis sp. nov., isolated from the stomach of the euphausiid Nyctiphanes simplex (Hansen, 1911) in the Gulf of California.</title>
        <authorList>
            <person name="Gomez-Gil B."/>
            <person name="Aguilar-Mendez M."/>
            <person name="Lopez-Cortes A."/>
            <person name="Gomez-Gutierrez J."/>
            <person name="Roque A."/>
            <person name="Lang E."/>
            <person name="Gonzalez-Castillo A."/>
        </authorList>
    </citation>
    <scope>NUCLEOTIDE SEQUENCE [LARGE SCALE GENOMIC DNA]</scope>
    <source>
        <strain evidence="1 2">CAIM 600</strain>
    </source>
</reference>
<dbReference type="EMBL" id="PEIB01000002">
    <property type="protein sequence ID" value="RXJ74629.1"/>
    <property type="molecule type" value="Genomic_DNA"/>
</dbReference>
<evidence type="ECO:0000313" key="2">
    <source>
        <dbReference type="Proteomes" id="UP000290287"/>
    </source>
</evidence>
<dbReference type="RefSeq" id="WP_129121099.1">
    <property type="nucleotide sequence ID" value="NZ_PEIB01000002.1"/>
</dbReference>
<sequence length="73" mass="8632">MEHIKFSRSISLLNSIKQTLVQAKLKINQFWFASDEESAIRDLKARLDDQAFLQDIGLTKERVEKEIERLNRK</sequence>
<dbReference type="OrthoDB" id="5917679at2"/>
<name>A0A4Q0YZM6_9GAMM</name>
<keyword evidence="2" id="KW-1185">Reference proteome</keyword>